<accession>A0AAF0JBJ2</accession>
<evidence type="ECO:0000313" key="1">
    <source>
        <dbReference type="EMBL" id="WFD40917.1"/>
    </source>
</evidence>
<keyword evidence="2" id="KW-1185">Reference proteome</keyword>
<dbReference type="AlphaFoldDB" id="A0AAF0JBJ2"/>
<name>A0AAF0JBJ2_9BASI</name>
<organism evidence="1 2">
    <name type="scientific">Malassezia japonica</name>
    <dbReference type="NCBI Taxonomy" id="223818"/>
    <lineage>
        <taxon>Eukaryota</taxon>
        <taxon>Fungi</taxon>
        <taxon>Dikarya</taxon>
        <taxon>Basidiomycota</taxon>
        <taxon>Ustilaginomycotina</taxon>
        <taxon>Malasseziomycetes</taxon>
        <taxon>Malasseziales</taxon>
        <taxon>Malasseziaceae</taxon>
        <taxon>Malassezia</taxon>
    </lineage>
</organism>
<dbReference type="GeneID" id="85227559"/>
<protein>
    <submittedName>
        <fullName evidence="1">Uncharacterized protein</fullName>
    </submittedName>
</protein>
<gene>
    <name evidence="1" type="ORF">MJAP1_003908</name>
</gene>
<evidence type="ECO:0000313" key="2">
    <source>
        <dbReference type="Proteomes" id="UP001217754"/>
    </source>
</evidence>
<dbReference type="EMBL" id="CP119965">
    <property type="protein sequence ID" value="WFD40917.1"/>
    <property type="molecule type" value="Genomic_DNA"/>
</dbReference>
<dbReference type="Proteomes" id="UP001217754">
    <property type="component" value="Chromosome 8"/>
</dbReference>
<reference evidence="1" key="1">
    <citation type="submission" date="2023-03" db="EMBL/GenBank/DDBJ databases">
        <title>Mating type loci evolution in Malassezia.</title>
        <authorList>
            <person name="Coelho M.A."/>
        </authorList>
    </citation>
    <scope>NUCLEOTIDE SEQUENCE</scope>
    <source>
        <strain evidence="1">CBS 9431</strain>
    </source>
</reference>
<sequence length="130" mass="14120">MVAYGAFRAACAAFLAGERGPLGDGWAWREVEGAAHMSYLHREWEVTADDDWGVPEAYAADSPFAQVRRALTVEQSVCWSPIWEVPVFYMDARWGKASLSLEDLVAAALYAGHDASLERGVHPATGAACC</sequence>
<dbReference type="RefSeq" id="XP_060123814.1">
    <property type="nucleotide sequence ID" value="XM_060267831.1"/>
</dbReference>
<proteinExistence type="predicted"/>